<name>A0A291GAJ5_9RHOB</name>
<evidence type="ECO:0008006" key="3">
    <source>
        <dbReference type="Google" id="ProtNLM"/>
    </source>
</evidence>
<dbReference type="PIRSF" id="PIRSF034110">
    <property type="entry name" value="DUF1203"/>
    <property type="match status" value="1"/>
</dbReference>
<organism evidence="1 2">
    <name type="scientific">Celeribacter ethanolicus</name>
    <dbReference type="NCBI Taxonomy" id="1758178"/>
    <lineage>
        <taxon>Bacteria</taxon>
        <taxon>Pseudomonadati</taxon>
        <taxon>Pseudomonadota</taxon>
        <taxon>Alphaproteobacteria</taxon>
        <taxon>Rhodobacterales</taxon>
        <taxon>Roseobacteraceae</taxon>
        <taxon>Celeribacter</taxon>
    </lineage>
</organism>
<dbReference type="KEGG" id="ceh:CEW89_06105"/>
<gene>
    <name evidence="1" type="ORF">CEW89_06105</name>
</gene>
<evidence type="ECO:0000313" key="1">
    <source>
        <dbReference type="EMBL" id="ATG47178.1"/>
    </source>
</evidence>
<evidence type="ECO:0000313" key="2">
    <source>
        <dbReference type="Proteomes" id="UP000217935"/>
    </source>
</evidence>
<dbReference type="OrthoDB" id="118609at2"/>
<dbReference type="RefSeq" id="WP_096805291.1">
    <property type="nucleotide sequence ID" value="NZ_CP022196.1"/>
</dbReference>
<dbReference type="Pfam" id="PF06718">
    <property type="entry name" value="DUF1203"/>
    <property type="match status" value="1"/>
</dbReference>
<reference evidence="1 2" key="1">
    <citation type="submission" date="2017-06" db="EMBL/GenBank/DDBJ databases">
        <title>Celeribacter sp. TSPH2 complete genome sequence.</title>
        <authorList>
            <person name="Woo J.-H."/>
            <person name="Kim H.-S."/>
        </authorList>
    </citation>
    <scope>NUCLEOTIDE SEQUENCE [LARGE SCALE GENOMIC DNA]</scope>
    <source>
        <strain evidence="1 2">TSPH2</strain>
    </source>
</reference>
<dbReference type="InterPro" id="IPR009593">
    <property type="entry name" value="DUF1203"/>
</dbReference>
<dbReference type="EMBL" id="CP022196">
    <property type="protein sequence ID" value="ATG47178.1"/>
    <property type="molecule type" value="Genomic_DNA"/>
</dbReference>
<dbReference type="Proteomes" id="UP000217935">
    <property type="component" value="Chromosome"/>
</dbReference>
<accession>A0A291GAJ5</accession>
<sequence>MIFQGMPTLTAHALRLGKPDANGQEPEFVLNPYDAAPCRHCLRNIPKGHGMLICAHRPFETRNPYAETGPIFLCTAHCAPYRGEGLPEVLTSSPEYLVKGYDIDERIVYGTGRIVPQAEIERYCAELLARDEIAFADIRSARNTCWQVRVMRSD</sequence>
<dbReference type="AlphaFoldDB" id="A0A291GAJ5"/>
<protein>
    <recommendedName>
        <fullName evidence="3">DUF1203 domain-containing protein</fullName>
    </recommendedName>
</protein>
<proteinExistence type="predicted"/>
<dbReference type="STRING" id="1758178.GCA_001550095_03214"/>
<keyword evidence="2" id="KW-1185">Reference proteome</keyword>